<name>A0A0M9VSX3_ESCWE</name>
<dbReference type="EMBL" id="LGSR01000022">
    <property type="protein sequence ID" value="KOS18159.1"/>
    <property type="molecule type" value="Genomic_DNA"/>
</dbReference>
<dbReference type="OrthoDB" id="47494at2759"/>
<feature type="domain" description="FAD-binding" evidence="6">
    <location>
        <begin position="55"/>
        <end position="277"/>
    </location>
</feature>
<dbReference type="STRING" id="150374.A0A0M9VSX3"/>
<accession>A0A0M9VSX3</accession>
<evidence type="ECO:0000256" key="5">
    <source>
        <dbReference type="ARBA" id="ARBA00023033"/>
    </source>
</evidence>
<dbReference type="Gene3D" id="3.50.50.60">
    <property type="entry name" value="FAD/NAD(P)-binding domain"/>
    <property type="match status" value="2"/>
</dbReference>
<evidence type="ECO:0000313" key="7">
    <source>
        <dbReference type="EMBL" id="KOS18159.1"/>
    </source>
</evidence>
<dbReference type="PRINTS" id="PR00420">
    <property type="entry name" value="RNGMNOXGNASE"/>
</dbReference>
<sequence length="325" mass="35909">MHILIVGAGLGGLTLAQALRKRGISFEIFERDVDETARFQGWAIAIHTKWLLTNIPVQWGKHVVRVKHRETGVSVTFKDGSTARGDMVVGADGVHSPVREHILQRPSSDLLRVVPLTAIVGEVSLSGEAFRRQLELGHSAYNLINPELGFIGFVGLHHAFPDGNSGRFYWMFMQPRSDDDDDDDVSGALHWAHTSTQQEKRDHVLKATEGLAPRLREIFELTPVEGIKDEPHVWRDMELDHLPAGRVVLLGDAAHAMTPSRGEGAFHAFLDAIKLSAIVTRLRDESEAGDDDAVEAAVAAYNAEIPCRGSRRSRFEGAELEVKIL</sequence>
<dbReference type="Pfam" id="PF01494">
    <property type="entry name" value="FAD_binding_3"/>
    <property type="match status" value="1"/>
</dbReference>
<evidence type="ECO:0000259" key="6">
    <source>
        <dbReference type="Pfam" id="PF01494"/>
    </source>
</evidence>
<keyword evidence="8" id="KW-1185">Reference proteome</keyword>
<evidence type="ECO:0000256" key="3">
    <source>
        <dbReference type="ARBA" id="ARBA00022827"/>
    </source>
</evidence>
<keyword evidence="2" id="KW-0285">Flavoprotein</keyword>
<reference evidence="7 8" key="1">
    <citation type="submission" date="2015-07" db="EMBL/GenBank/DDBJ databases">
        <title>The genome of the fungus Escovopsis weberi, a specialized disease agent of ant agriculture.</title>
        <authorList>
            <person name="de Man T.J."/>
            <person name="Stajich J.E."/>
            <person name="Kubicek C.P."/>
            <person name="Chenthamara K."/>
            <person name="Atanasova L."/>
            <person name="Druzhinina I.S."/>
            <person name="Birnbaum S."/>
            <person name="Barribeau S.M."/>
            <person name="Teiling C."/>
            <person name="Suen G."/>
            <person name="Currie C."/>
            <person name="Gerardo N.M."/>
        </authorList>
    </citation>
    <scope>NUCLEOTIDE SEQUENCE [LARGE SCALE GENOMIC DNA]</scope>
</reference>
<protein>
    <submittedName>
        <fullName evidence="7">Salicylate hydroxylase</fullName>
    </submittedName>
</protein>
<dbReference type="PANTHER" id="PTHR47178">
    <property type="entry name" value="MONOOXYGENASE, FAD-BINDING"/>
    <property type="match status" value="1"/>
</dbReference>
<dbReference type="SUPFAM" id="SSF51905">
    <property type="entry name" value="FAD/NAD(P)-binding domain"/>
    <property type="match status" value="1"/>
</dbReference>
<dbReference type="InterPro" id="IPR002938">
    <property type="entry name" value="FAD-bd"/>
</dbReference>
<dbReference type="Proteomes" id="UP000053831">
    <property type="component" value="Unassembled WGS sequence"/>
</dbReference>
<keyword evidence="3" id="KW-0274">FAD</keyword>
<gene>
    <name evidence="7" type="ORF">ESCO_003315</name>
</gene>
<dbReference type="PANTHER" id="PTHR47178:SF6">
    <property type="entry name" value="FAD-BINDING DOMAIN-CONTAINING PROTEIN"/>
    <property type="match status" value="1"/>
</dbReference>
<dbReference type="AlphaFoldDB" id="A0A0M9VSX3"/>
<dbReference type="GO" id="GO:0071949">
    <property type="term" value="F:FAD binding"/>
    <property type="evidence" value="ECO:0007669"/>
    <property type="project" value="InterPro"/>
</dbReference>
<proteinExistence type="predicted"/>
<comment type="cofactor">
    <cofactor evidence="1">
        <name>FAD</name>
        <dbReference type="ChEBI" id="CHEBI:57692"/>
    </cofactor>
</comment>
<evidence type="ECO:0000256" key="1">
    <source>
        <dbReference type="ARBA" id="ARBA00001974"/>
    </source>
</evidence>
<dbReference type="GO" id="GO:0004497">
    <property type="term" value="F:monooxygenase activity"/>
    <property type="evidence" value="ECO:0007669"/>
    <property type="project" value="UniProtKB-KW"/>
</dbReference>
<dbReference type="InterPro" id="IPR036188">
    <property type="entry name" value="FAD/NAD-bd_sf"/>
</dbReference>
<dbReference type="Pfam" id="PF13450">
    <property type="entry name" value="NAD_binding_8"/>
    <property type="match status" value="1"/>
</dbReference>
<keyword evidence="4" id="KW-0560">Oxidoreductase</keyword>
<evidence type="ECO:0000256" key="4">
    <source>
        <dbReference type="ARBA" id="ARBA00023002"/>
    </source>
</evidence>
<evidence type="ECO:0000313" key="8">
    <source>
        <dbReference type="Proteomes" id="UP000053831"/>
    </source>
</evidence>
<organism evidence="7 8">
    <name type="scientific">Escovopsis weberi</name>
    <dbReference type="NCBI Taxonomy" id="150374"/>
    <lineage>
        <taxon>Eukaryota</taxon>
        <taxon>Fungi</taxon>
        <taxon>Dikarya</taxon>
        <taxon>Ascomycota</taxon>
        <taxon>Pezizomycotina</taxon>
        <taxon>Sordariomycetes</taxon>
        <taxon>Hypocreomycetidae</taxon>
        <taxon>Hypocreales</taxon>
        <taxon>Hypocreaceae</taxon>
        <taxon>Escovopsis</taxon>
    </lineage>
</organism>
<keyword evidence="5" id="KW-0503">Monooxygenase</keyword>
<evidence type="ECO:0000256" key="2">
    <source>
        <dbReference type="ARBA" id="ARBA00022630"/>
    </source>
</evidence>
<comment type="caution">
    <text evidence="7">The sequence shown here is derived from an EMBL/GenBank/DDBJ whole genome shotgun (WGS) entry which is preliminary data.</text>
</comment>